<keyword evidence="3" id="KW-1185">Reference proteome</keyword>
<keyword evidence="1" id="KW-0812">Transmembrane</keyword>
<dbReference type="STRING" id="1777140.AWB79_04845"/>
<reference evidence="2" key="1">
    <citation type="submission" date="2016-01" db="EMBL/GenBank/DDBJ databases">
        <authorList>
            <person name="Peeters C."/>
        </authorList>
    </citation>
    <scope>NUCLEOTIDE SEQUENCE</scope>
    <source>
        <strain evidence="2">LMG 29322</strain>
    </source>
</reference>
<evidence type="ECO:0000256" key="1">
    <source>
        <dbReference type="SAM" id="Phobius"/>
    </source>
</evidence>
<feature type="transmembrane region" description="Helical" evidence="1">
    <location>
        <begin position="171"/>
        <end position="190"/>
    </location>
</feature>
<feature type="transmembrane region" description="Helical" evidence="1">
    <location>
        <begin position="327"/>
        <end position="351"/>
    </location>
</feature>
<keyword evidence="1" id="KW-0472">Membrane</keyword>
<feature type="transmembrane region" description="Helical" evidence="1">
    <location>
        <begin position="64"/>
        <end position="84"/>
    </location>
</feature>
<organism evidence="2 3">
    <name type="scientific">Caballeronia hypogeia</name>
    <dbReference type="NCBI Taxonomy" id="1777140"/>
    <lineage>
        <taxon>Bacteria</taxon>
        <taxon>Pseudomonadati</taxon>
        <taxon>Pseudomonadota</taxon>
        <taxon>Betaproteobacteria</taxon>
        <taxon>Burkholderiales</taxon>
        <taxon>Burkholderiaceae</taxon>
        <taxon>Caballeronia</taxon>
    </lineage>
</organism>
<evidence type="ECO:0000313" key="2">
    <source>
        <dbReference type="EMBL" id="SAK77995.1"/>
    </source>
</evidence>
<feature type="transmembrane region" description="Helical" evidence="1">
    <location>
        <begin position="242"/>
        <end position="265"/>
    </location>
</feature>
<evidence type="ECO:0000313" key="3">
    <source>
        <dbReference type="Proteomes" id="UP000054851"/>
    </source>
</evidence>
<gene>
    <name evidence="2" type="ORF">AWB79_04845</name>
</gene>
<dbReference type="EMBL" id="FCOA02000018">
    <property type="protein sequence ID" value="SAK77995.1"/>
    <property type="molecule type" value="Genomic_DNA"/>
</dbReference>
<keyword evidence="1" id="KW-1133">Transmembrane helix</keyword>
<dbReference type="RefSeq" id="WP_232470986.1">
    <property type="nucleotide sequence ID" value="NZ_FCOA02000018.1"/>
</dbReference>
<accession>A0A158C6M6</accession>
<feature type="transmembrane region" description="Helical" evidence="1">
    <location>
        <begin position="35"/>
        <end position="57"/>
    </location>
</feature>
<feature type="transmembrane region" description="Helical" evidence="1">
    <location>
        <begin position="363"/>
        <end position="388"/>
    </location>
</feature>
<sequence>MNRASWEDRLWVTTFLVAVASDVLSGAIRFYTSMIGAAPATYAPKVLMLLWVILVLIKRPRASHVLIALYLLAQSFVSLSQGVAPEAVGFFVWTIMPMLFALTASPGALALLGRGGARAGFFVLAALCFIGLLLNSYYPMPWIGQSVSVGGHNVSVAMSSYVGIASRLTGFGRDSASTGLMVGLLTTWLLMRTRSKLLQCALLGCAGAAVYVTTNKTAPVALALVVCAHCLLHTTTIRRGCLWAAGVAVGFPIVTFLATSAINLAGSGYVTLASFQDRMWNTWPLLIEGLLKDNRLWLGLGPGGFGSSATYYRSSFGFNVAYADNTVLYAVATFGFFGAIVLVWALVRLLLRAGPEDRASWVMMLYLLFACASTDICESIGCLLFLGVTIRYLQEAASEAHVEVMRMPYQGYVGAPGMFVDPRMDPRHQPDALVEASRVGFGRHLT</sequence>
<name>A0A158C6M6_9BURK</name>
<comment type="caution">
    <text evidence="2">The sequence shown here is derived from an EMBL/GenBank/DDBJ whole genome shotgun (WGS) entry which is preliminary data.</text>
</comment>
<dbReference type="AlphaFoldDB" id="A0A158C6M6"/>
<feature type="transmembrane region" description="Helical" evidence="1">
    <location>
        <begin position="90"/>
        <end position="112"/>
    </location>
</feature>
<feature type="transmembrane region" description="Helical" evidence="1">
    <location>
        <begin position="119"/>
        <end position="138"/>
    </location>
</feature>
<protein>
    <submittedName>
        <fullName evidence="2">Uncharacterized protein</fullName>
    </submittedName>
</protein>
<dbReference type="Proteomes" id="UP000054851">
    <property type="component" value="Unassembled WGS sequence"/>
</dbReference>
<proteinExistence type="predicted"/>